<organism evidence="25 26">
    <name type="scientific">Methylotuvimicrobium buryatense</name>
    <name type="common">Methylomicrobium buryatense</name>
    <dbReference type="NCBI Taxonomy" id="95641"/>
    <lineage>
        <taxon>Bacteria</taxon>
        <taxon>Pseudomonadati</taxon>
        <taxon>Pseudomonadota</taxon>
        <taxon>Gammaproteobacteria</taxon>
        <taxon>Methylococcales</taxon>
        <taxon>Methylococcaceae</taxon>
        <taxon>Methylotuvimicrobium</taxon>
    </lineage>
</organism>
<keyword evidence="9 17" id="KW-0249">Electron transport</keyword>
<keyword evidence="5 17" id="KW-0679">Respiratory chain</keyword>
<feature type="domain" description="Cytochrome oxidase subunit II transmembrane region profile" evidence="23">
    <location>
        <begin position="21"/>
        <end position="116"/>
    </location>
</feature>
<dbReference type="GO" id="GO:0004129">
    <property type="term" value="F:cytochrome-c oxidase activity"/>
    <property type="evidence" value="ECO:0007669"/>
    <property type="project" value="UniProtKB-EC"/>
</dbReference>
<evidence type="ECO:0000256" key="9">
    <source>
        <dbReference type="ARBA" id="ARBA00022982"/>
    </source>
</evidence>
<sequence length="389" mass="43260">MKKTKQLFASLFLMSLGLGTAQAEYTLNLRQGVTQISQEVYDLHMLILWICVLIGIAVFGTMFYSIYHHRKSKGHVASQFHESTKVEIIWTIIPTLILIGMAIPATKTMLDLDDVQDADMSIKVTGWQWKWEYEYLDNGIHFFSSLDEASNRARQLGSGIDPRSVPHYLLNVDHPLVVPVNTKIRFLFTAADVLHSWWVPDLGWKKDTIPGFINEAWTYVEKPGTYRGQCAELCGKDHGFMPIVVIAMEQGDYDAWVESQKAGAEVEKQQADKEWTTDELMAKGETVYANNCASCHMADGAGMEGTFPALTGSSVVTGDIDAQIELMYNGKGMMPAFGQMLSETEFAAVVTYTRNALGNSVGDSVQPAAIKSLKSSAPTDEEEDEDDEE</sequence>
<feature type="chain" id="PRO_5020988792" description="Cytochrome c oxidase subunit 2" evidence="21">
    <location>
        <begin position="24"/>
        <end position="389"/>
    </location>
</feature>
<evidence type="ECO:0000259" key="23">
    <source>
        <dbReference type="PROSITE" id="PS50999"/>
    </source>
</evidence>
<evidence type="ECO:0000256" key="1">
    <source>
        <dbReference type="ARBA" id="ARBA00004141"/>
    </source>
</evidence>
<evidence type="ECO:0000256" key="18">
    <source>
        <dbReference type="RuleBase" id="RU004024"/>
    </source>
</evidence>
<dbReference type="PROSITE" id="PS50999">
    <property type="entry name" value="COX2_TM"/>
    <property type="match status" value="1"/>
</dbReference>
<evidence type="ECO:0000256" key="10">
    <source>
        <dbReference type="ARBA" id="ARBA00022989"/>
    </source>
</evidence>
<accession>A0A4P9UPC1</accession>
<keyword evidence="21" id="KW-0732">Signal</keyword>
<protein>
    <recommendedName>
        <fullName evidence="18">Cytochrome c oxidase subunit 2</fullName>
        <ecNumber evidence="18">7.1.1.9</ecNumber>
    </recommendedName>
</protein>
<dbReference type="InterPro" id="IPR036909">
    <property type="entry name" value="Cyt_c-like_dom_sf"/>
</dbReference>
<evidence type="ECO:0000256" key="16">
    <source>
        <dbReference type="PROSITE-ProRule" id="PRU00433"/>
    </source>
</evidence>
<dbReference type="Pfam" id="PF02790">
    <property type="entry name" value="COX2_TM"/>
    <property type="match status" value="1"/>
</dbReference>
<dbReference type="GO" id="GO:0016491">
    <property type="term" value="F:oxidoreductase activity"/>
    <property type="evidence" value="ECO:0007669"/>
    <property type="project" value="UniProtKB-KW"/>
</dbReference>
<keyword evidence="7 16" id="KW-0479">Metal-binding</keyword>
<dbReference type="SUPFAM" id="SSF49503">
    <property type="entry name" value="Cupredoxins"/>
    <property type="match status" value="1"/>
</dbReference>
<dbReference type="GO" id="GO:0042773">
    <property type="term" value="P:ATP synthesis coupled electron transport"/>
    <property type="evidence" value="ECO:0007669"/>
    <property type="project" value="TreeGrafter"/>
</dbReference>
<comment type="function">
    <text evidence="14 18">Subunits I and II form the functional core of the enzyme complex. Electrons originating in cytochrome c are transferred via heme a and Cu(A) to the binuclear center formed by heme a3 and Cu(B).</text>
</comment>
<proteinExistence type="inferred from homology"/>
<evidence type="ECO:0000256" key="20">
    <source>
        <dbReference type="SAM" id="Phobius"/>
    </source>
</evidence>
<keyword evidence="6 17" id="KW-0812">Transmembrane</keyword>
<dbReference type="AlphaFoldDB" id="A0A4P9UPC1"/>
<evidence type="ECO:0000256" key="2">
    <source>
        <dbReference type="ARBA" id="ARBA00007866"/>
    </source>
</evidence>
<keyword evidence="25" id="KW-0560">Oxidoreductase</keyword>
<dbReference type="PROSITE" id="PS50857">
    <property type="entry name" value="COX2_CUA"/>
    <property type="match status" value="1"/>
</dbReference>
<feature type="region of interest" description="Disordered" evidence="19">
    <location>
        <begin position="359"/>
        <end position="389"/>
    </location>
</feature>
<evidence type="ECO:0000256" key="5">
    <source>
        <dbReference type="ARBA" id="ARBA00022660"/>
    </source>
</evidence>
<dbReference type="Gene3D" id="1.10.760.10">
    <property type="entry name" value="Cytochrome c-like domain"/>
    <property type="match status" value="1"/>
</dbReference>
<gene>
    <name evidence="25" type="primary">coxB</name>
    <name evidence="25" type="ORF">EQU24_14135</name>
</gene>
<evidence type="ECO:0000256" key="8">
    <source>
        <dbReference type="ARBA" id="ARBA00022967"/>
    </source>
</evidence>
<keyword evidence="26" id="KW-1185">Reference proteome</keyword>
<dbReference type="InterPro" id="IPR002429">
    <property type="entry name" value="CcO_II-like_C"/>
</dbReference>
<dbReference type="SUPFAM" id="SSF46626">
    <property type="entry name" value="Cytochrome c"/>
    <property type="match status" value="1"/>
</dbReference>
<keyword evidence="12 18" id="KW-0186">Copper</keyword>
<keyword evidence="11 16" id="KW-0408">Iron</keyword>
<dbReference type="InterPro" id="IPR045187">
    <property type="entry name" value="CcO_II"/>
</dbReference>
<evidence type="ECO:0000256" key="7">
    <source>
        <dbReference type="ARBA" id="ARBA00022723"/>
    </source>
</evidence>
<feature type="transmembrane region" description="Helical" evidence="20">
    <location>
        <begin position="47"/>
        <end position="67"/>
    </location>
</feature>
<dbReference type="InterPro" id="IPR036257">
    <property type="entry name" value="Cyt_c_oxidase_su2_TM_sf"/>
</dbReference>
<dbReference type="PROSITE" id="PS00078">
    <property type="entry name" value="COX2"/>
    <property type="match status" value="1"/>
</dbReference>
<dbReference type="GO" id="GO:0005507">
    <property type="term" value="F:copper ion binding"/>
    <property type="evidence" value="ECO:0007669"/>
    <property type="project" value="InterPro"/>
</dbReference>
<keyword evidence="13 20" id="KW-0472">Membrane</keyword>
<dbReference type="InterPro" id="IPR009056">
    <property type="entry name" value="Cyt_c-like_dom"/>
</dbReference>
<keyword evidence="4 16" id="KW-0349">Heme</keyword>
<feature type="transmembrane region" description="Helical" evidence="20">
    <location>
        <begin position="88"/>
        <end position="106"/>
    </location>
</feature>
<dbReference type="Gene3D" id="1.10.287.90">
    <property type="match status" value="1"/>
</dbReference>
<dbReference type="GO" id="GO:0020037">
    <property type="term" value="F:heme binding"/>
    <property type="evidence" value="ECO:0007669"/>
    <property type="project" value="InterPro"/>
</dbReference>
<dbReference type="NCBIfam" id="TIGR02866">
    <property type="entry name" value="CoxB"/>
    <property type="match status" value="1"/>
</dbReference>
<evidence type="ECO:0000313" key="26">
    <source>
        <dbReference type="Proteomes" id="UP000305881"/>
    </source>
</evidence>
<dbReference type="InterPro" id="IPR011759">
    <property type="entry name" value="Cyt_c_oxidase_su2_TM_dom"/>
</dbReference>
<feature type="domain" description="Cytochrome oxidase subunit II copper A binding" evidence="22">
    <location>
        <begin position="117"/>
        <end position="259"/>
    </location>
</feature>
<dbReference type="EMBL" id="CP035467">
    <property type="protein sequence ID" value="QCW83252.1"/>
    <property type="molecule type" value="Genomic_DNA"/>
</dbReference>
<comment type="catalytic activity">
    <reaction evidence="15 18">
        <text>4 Fe(II)-[cytochrome c] + O2 + 8 H(+)(in) = 4 Fe(III)-[cytochrome c] + 2 H2O + 4 H(+)(out)</text>
        <dbReference type="Rhea" id="RHEA:11436"/>
        <dbReference type="Rhea" id="RHEA-COMP:10350"/>
        <dbReference type="Rhea" id="RHEA-COMP:14399"/>
        <dbReference type="ChEBI" id="CHEBI:15377"/>
        <dbReference type="ChEBI" id="CHEBI:15378"/>
        <dbReference type="ChEBI" id="CHEBI:15379"/>
        <dbReference type="ChEBI" id="CHEBI:29033"/>
        <dbReference type="ChEBI" id="CHEBI:29034"/>
        <dbReference type="EC" id="7.1.1.9"/>
    </reaction>
</comment>
<dbReference type="PANTHER" id="PTHR22888:SF9">
    <property type="entry name" value="CYTOCHROME C OXIDASE SUBUNIT 2"/>
    <property type="match status" value="1"/>
</dbReference>
<evidence type="ECO:0000256" key="17">
    <source>
        <dbReference type="RuleBase" id="RU000456"/>
    </source>
</evidence>
<dbReference type="Proteomes" id="UP000305881">
    <property type="component" value="Chromosome"/>
</dbReference>
<comment type="subcellular location">
    <subcellularLocation>
        <location evidence="17">Cell membrane</location>
        <topology evidence="17">Multi-pass membrane protein</topology>
    </subcellularLocation>
    <subcellularLocation>
        <location evidence="1">Membrane</location>
        <topology evidence="1">Multi-pass membrane protein</topology>
    </subcellularLocation>
</comment>
<evidence type="ECO:0000256" key="3">
    <source>
        <dbReference type="ARBA" id="ARBA00022448"/>
    </source>
</evidence>
<evidence type="ECO:0000256" key="12">
    <source>
        <dbReference type="ARBA" id="ARBA00023008"/>
    </source>
</evidence>
<keyword evidence="8" id="KW-1278">Translocase</keyword>
<evidence type="ECO:0000259" key="22">
    <source>
        <dbReference type="PROSITE" id="PS50857"/>
    </source>
</evidence>
<feature type="compositionally biased region" description="Acidic residues" evidence="19">
    <location>
        <begin position="379"/>
        <end position="389"/>
    </location>
</feature>
<comment type="cofactor">
    <cofactor evidence="18">
        <name>Cu cation</name>
        <dbReference type="ChEBI" id="CHEBI:23378"/>
    </cofactor>
    <text evidence="18">Binds a copper A center.</text>
</comment>
<feature type="domain" description="Cytochrome c" evidence="24">
    <location>
        <begin position="279"/>
        <end position="357"/>
    </location>
</feature>
<dbReference type="Pfam" id="PF13442">
    <property type="entry name" value="Cytochrome_CBB3"/>
    <property type="match status" value="1"/>
</dbReference>
<evidence type="ECO:0000256" key="11">
    <source>
        <dbReference type="ARBA" id="ARBA00023004"/>
    </source>
</evidence>
<dbReference type="SUPFAM" id="SSF81464">
    <property type="entry name" value="Cytochrome c oxidase subunit II-like, transmembrane region"/>
    <property type="match status" value="1"/>
</dbReference>
<evidence type="ECO:0000256" key="14">
    <source>
        <dbReference type="ARBA" id="ARBA00024688"/>
    </source>
</evidence>
<dbReference type="KEGG" id="mbur:EQU24_14135"/>
<dbReference type="RefSeq" id="WP_017838878.1">
    <property type="nucleotide sequence ID" value="NZ_CP035467.1"/>
</dbReference>
<feature type="signal peptide" evidence="21">
    <location>
        <begin position="1"/>
        <end position="23"/>
    </location>
</feature>
<evidence type="ECO:0000256" key="13">
    <source>
        <dbReference type="ARBA" id="ARBA00023136"/>
    </source>
</evidence>
<evidence type="ECO:0000313" key="25">
    <source>
        <dbReference type="EMBL" id="QCW83252.1"/>
    </source>
</evidence>
<dbReference type="EC" id="7.1.1.9" evidence="18"/>
<keyword evidence="10 20" id="KW-1133">Transmembrane helix</keyword>
<keyword evidence="3 17" id="KW-0813">Transport</keyword>
<evidence type="ECO:0000256" key="19">
    <source>
        <dbReference type="SAM" id="MobiDB-lite"/>
    </source>
</evidence>
<evidence type="ECO:0000259" key="24">
    <source>
        <dbReference type="PROSITE" id="PS51007"/>
    </source>
</evidence>
<dbReference type="InterPro" id="IPR014222">
    <property type="entry name" value="Cyt_c_oxidase_su2"/>
</dbReference>
<evidence type="ECO:0000256" key="15">
    <source>
        <dbReference type="ARBA" id="ARBA00047816"/>
    </source>
</evidence>
<dbReference type="PROSITE" id="PS51007">
    <property type="entry name" value="CYTC"/>
    <property type="match status" value="1"/>
</dbReference>
<reference evidence="26" key="1">
    <citation type="journal article" date="2019" name="J. Bacteriol.">
        <title>A Mutagenic Screen Identifies a TonB-Dependent Receptor Required for the Lanthanide Metal Switch in the Type I Methanotroph 'Methylotuvimicrobium buryatense' 5GB1C.</title>
        <authorList>
            <person name="Groom J.D."/>
            <person name="Ford S.M."/>
            <person name="Pesesky M.W."/>
            <person name="Lidstrom M.E."/>
        </authorList>
    </citation>
    <scope>NUCLEOTIDE SEQUENCE [LARGE SCALE GENOMIC DNA]</scope>
    <source>
        <strain evidence="26">5GB1C</strain>
    </source>
</reference>
<dbReference type="STRING" id="675511.GCA_000341735_00221"/>
<evidence type="ECO:0000256" key="4">
    <source>
        <dbReference type="ARBA" id="ARBA00022617"/>
    </source>
</evidence>
<dbReference type="Gene3D" id="2.60.40.420">
    <property type="entry name" value="Cupredoxins - blue copper proteins"/>
    <property type="match status" value="1"/>
</dbReference>
<evidence type="ECO:0000256" key="6">
    <source>
        <dbReference type="ARBA" id="ARBA00022692"/>
    </source>
</evidence>
<dbReference type="GO" id="GO:0005886">
    <property type="term" value="C:plasma membrane"/>
    <property type="evidence" value="ECO:0007669"/>
    <property type="project" value="UniProtKB-SubCell"/>
</dbReference>
<comment type="similarity">
    <text evidence="2 17">Belongs to the cytochrome c oxidase subunit 2 family.</text>
</comment>
<dbReference type="OrthoDB" id="9781261at2"/>
<dbReference type="InterPro" id="IPR008972">
    <property type="entry name" value="Cupredoxin"/>
</dbReference>
<evidence type="ECO:0000256" key="21">
    <source>
        <dbReference type="SAM" id="SignalP"/>
    </source>
</evidence>
<dbReference type="PANTHER" id="PTHR22888">
    <property type="entry name" value="CYTOCHROME C OXIDASE, SUBUNIT II"/>
    <property type="match status" value="1"/>
</dbReference>
<dbReference type="Pfam" id="PF00116">
    <property type="entry name" value="COX2"/>
    <property type="match status" value="1"/>
</dbReference>
<name>A0A4P9UPC1_METBY</name>
<dbReference type="InterPro" id="IPR001505">
    <property type="entry name" value="Copper_CuA"/>
</dbReference>
<dbReference type="PRINTS" id="PR01166">
    <property type="entry name" value="CYCOXIDASEII"/>
</dbReference>